<organism evidence="2 3">
    <name type="scientific">Dactylosporangium cerinum</name>
    <dbReference type="NCBI Taxonomy" id="1434730"/>
    <lineage>
        <taxon>Bacteria</taxon>
        <taxon>Bacillati</taxon>
        <taxon>Actinomycetota</taxon>
        <taxon>Actinomycetes</taxon>
        <taxon>Micromonosporales</taxon>
        <taxon>Micromonosporaceae</taxon>
        <taxon>Dactylosporangium</taxon>
    </lineage>
</organism>
<dbReference type="EMBL" id="JBHSIU010000018">
    <property type="protein sequence ID" value="MFC4999659.1"/>
    <property type="molecule type" value="Genomic_DNA"/>
</dbReference>
<dbReference type="RefSeq" id="WP_380116167.1">
    <property type="nucleotide sequence ID" value="NZ_JBHSIU010000018.1"/>
</dbReference>
<feature type="region of interest" description="Disordered" evidence="1">
    <location>
        <begin position="1"/>
        <end position="23"/>
    </location>
</feature>
<comment type="caution">
    <text evidence="2">The sequence shown here is derived from an EMBL/GenBank/DDBJ whole genome shotgun (WGS) entry which is preliminary data.</text>
</comment>
<name>A0ABV9VU47_9ACTN</name>
<dbReference type="Proteomes" id="UP001595912">
    <property type="component" value="Unassembled WGS sequence"/>
</dbReference>
<proteinExistence type="predicted"/>
<accession>A0ABV9VU47</accession>
<evidence type="ECO:0000256" key="1">
    <source>
        <dbReference type="SAM" id="MobiDB-lite"/>
    </source>
</evidence>
<evidence type="ECO:0000313" key="3">
    <source>
        <dbReference type="Proteomes" id="UP001595912"/>
    </source>
</evidence>
<gene>
    <name evidence="2" type="ORF">ACFPIJ_17680</name>
</gene>
<reference evidence="3" key="1">
    <citation type="journal article" date="2019" name="Int. J. Syst. Evol. Microbiol.">
        <title>The Global Catalogue of Microorganisms (GCM) 10K type strain sequencing project: providing services to taxonomists for standard genome sequencing and annotation.</title>
        <authorList>
            <consortium name="The Broad Institute Genomics Platform"/>
            <consortium name="The Broad Institute Genome Sequencing Center for Infectious Disease"/>
            <person name="Wu L."/>
            <person name="Ma J."/>
        </authorList>
    </citation>
    <scope>NUCLEOTIDE SEQUENCE [LARGE SCALE GENOMIC DNA]</scope>
    <source>
        <strain evidence="3">CGMCC 4.7152</strain>
    </source>
</reference>
<keyword evidence="3" id="KW-1185">Reference proteome</keyword>
<protein>
    <submittedName>
        <fullName evidence="2">Uncharacterized protein</fullName>
    </submittedName>
</protein>
<evidence type="ECO:0000313" key="2">
    <source>
        <dbReference type="EMBL" id="MFC4999659.1"/>
    </source>
</evidence>
<sequence length="105" mass="11270">MAVIGGPGASSPEQRKWESATDGSTGRLVDAVVSGVVQASEPSRLGAGLLDITVDSDPREPLPTGVLDILGHWRTGRPVEKNLWAGYDRELLDLLEAEHVEIDLR</sequence>